<dbReference type="PANTHER" id="PTHR45138:SF24">
    <property type="entry name" value="DIGUANYLATE CYCLASE DGCC-RELATED"/>
    <property type="match status" value="1"/>
</dbReference>
<dbReference type="InterPro" id="IPR050469">
    <property type="entry name" value="Diguanylate_Cyclase"/>
</dbReference>
<dbReference type="InterPro" id="IPR000160">
    <property type="entry name" value="GGDEF_dom"/>
</dbReference>
<dbReference type="Pfam" id="PF00990">
    <property type="entry name" value="GGDEF"/>
    <property type="match status" value="1"/>
</dbReference>
<dbReference type="SUPFAM" id="SSF55073">
    <property type="entry name" value="Nucleotide cyclase"/>
    <property type="match status" value="1"/>
</dbReference>
<dbReference type="Gene3D" id="3.30.70.270">
    <property type="match status" value="1"/>
</dbReference>
<dbReference type="PATRIC" id="fig|1280954.3.peg.243"/>
<gene>
    <name evidence="3" type="ORF">HPO_01185</name>
</gene>
<dbReference type="NCBIfam" id="TIGR00254">
    <property type="entry name" value="GGDEF"/>
    <property type="match status" value="1"/>
</dbReference>
<dbReference type="PANTHER" id="PTHR45138">
    <property type="entry name" value="REGULATORY COMPONENTS OF SENSORY TRANSDUCTION SYSTEM"/>
    <property type="match status" value="1"/>
</dbReference>
<reference evidence="3 4" key="1">
    <citation type="journal article" date="2014" name="Antonie Van Leeuwenhoek">
        <title>Hyphomonas beringensis sp. nov. and Hyphomonas chukchiensis sp. nov., isolated from surface seawater of the Bering Sea and Chukchi Sea.</title>
        <authorList>
            <person name="Li C."/>
            <person name="Lai Q."/>
            <person name="Li G."/>
            <person name="Dong C."/>
            <person name="Wang J."/>
            <person name="Liao Y."/>
            <person name="Shao Z."/>
        </authorList>
    </citation>
    <scope>NUCLEOTIDE SEQUENCE [LARGE SCALE GENOMIC DNA]</scope>
    <source>
        <strain evidence="3 4">PS728</strain>
    </source>
</reference>
<dbReference type="GO" id="GO:0052621">
    <property type="term" value="F:diguanylate cyclase activity"/>
    <property type="evidence" value="ECO:0007669"/>
    <property type="project" value="UniProtKB-EC"/>
</dbReference>
<dbReference type="FunFam" id="3.30.70.270:FF:000001">
    <property type="entry name" value="Diguanylate cyclase domain protein"/>
    <property type="match status" value="1"/>
</dbReference>
<dbReference type="AlphaFoldDB" id="A0A062VDJ5"/>
<dbReference type="InterPro" id="IPR043128">
    <property type="entry name" value="Rev_trsase/Diguanyl_cyclase"/>
</dbReference>
<proteinExistence type="predicted"/>
<sequence>MGAQLIDRTPLATASDPRAQLDFREACKAAVRVFQLSEKYKTAPYPNAYAVWFAYSTKSDPALVAEIDELLLGQDTISAYDIELLFQAYLAEEQSVFATHDLSQAIGDEIEEVLAVIGTSLQQNSAFSATLTTLEQDLPKAAASPEQLNSLVSGLIEENRRMSAMTQELNQGLARSQSLITTLSEQLDEVRTQSLRDPLTSIPNRRAFDKTLEEAIEHAARTREPLCVAMADLDHFKALNDTFGHEAGDVVLQNFARLISSSADEPRLVARHGGEEFAILFPGSQLMEAYNRLVNIKHLLSKTVHQLEGAPAPLPAVTASFGVAKYEPGMSARELMQKADKFLYEAKTKGRNRVCAPGIG</sequence>
<evidence type="ECO:0000259" key="2">
    <source>
        <dbReference type="PROSITE" id="PS50887"/>
    </source>
</evidence>
<dbReference type="EC" id="2.7.7.65" evidence="1"/>
<dbReference type="SMART" id="SM00267">
    <property type="entry name" value="GGDEF"/>
    <property type="match status" value="1"/>
</dbReference>
<name>A0A062VDJ5_9PROT</name>
<dbReference type="eggNOG" id="COG3706">
    <property type="taxonomic scope" value="Bacteria"/>
</dbReference>
<dbReference type="GO" id="GO:1902201">
    <property type="term" value="P:negative regulation of bacterial-type flagellum-dependent cell motility"/>
    <property type="evidence" value="ECO:0007669"/>
    <property type="project" value="TreeGrafter"/>
</dbReference>
<dbReference type="EMBL" id="ARYM01000001">
    <property type="protein sequence ID" value="KDA00600.1"/>
    <property type="molecule type" value="Genomic_DNA"/>
</dbReference>
<comment type="caution">
    <text evidence="3">The sequence shown here is derived from an EMBL/GenBank/DDBJ whole genome shotgun (WGS) entry which is preliminary data.</text>
</comment>
<accession>A0A062VDJ5</accession>
<dbReference type="OrthoDB" id="9812260at2"/>
<dbReference type="GO" id="GO:0043709">
    <property type="term" value="P:cell adhesion involved in single-species biofilm formation"/>
    <property type="evidence" value="ECO:0007669"/>
    <property type="project" value="TreeGrafter"/>
</dbReference>
<evidence type="ECO:0000313" key="4">
    <source>
        <dbReference type="Proteomes" id="UP000027100"/>
    </source>
</evidence>
<dbReference type="CDD" id="cd01949">
    <property type="entry name" value="GGDEF"/>
    <property type="match status" value="1"/>
</dbReference>
<dbReference type="PROSITE" id="PS50887">
    <property type="entry name" value="GGDEF"/>
    <property type="match status" value="1"/>
</dbReference>
<dbReference type="InterPro" id="IPR029787">
    <property type="entry name" value="Nucleotide_cyclase"/>
</dbReference>
<keyword evidence="4" id="KW-1185">Reference proteome</keyword>
<dbReference type="RefSeq" id="WP_035593423.1">
    <property type="nucleotide sequence ID" value="NZ_ARYM01000001.1"/>
</dbReference>
<feature type="domain" description="GGDEF" evidence="2">
    <location>
        <begin position="224"/>
        <end position="359"/>
    </location>
</feature>
<dbReference type="Proteomes" id="UP000027100">
    <property type="component" value="Unassembled WGS sequence"/>
</dbReference>
<dbReference type="GO" id="GO:0005886">
    <property type="term" value="C:plasma membrane"/>
    <property type="evidence" value="ECO:0007669"/>
    <property type="project" value="TreeGrafter"/>
</dbReference>
<protein>
    <recommendedName>
        <fullName evidence="1">diguanylate cyclase</fullName>
        <ecNumber evidence="1">2.7.7.65</ecNumber>
    </recommendedName>
</protein>
<evidence type="ECO:0000313" key="3">
    <source>
        <dbReference type="EMBL" id="KDA00600.1"/>
    </source>
</evidence>
<dbReference type="STRING" id="1280954.HPO_01185"/>
<evidence type="ECO:0000256" key="1">
    <source>
        <dbReference type="ARBA" id="ARBA00012528"/>
    </source>
</evidence>
<organism evidence="3 4">
    <name type="scientific">Hyphomonas polymorpha PS728</name>
    <dbReference type="NCBI Taxonomy" id="1280954"/>
    <lineage>
        <taxon>Bacteria</taxon>
        <taxon>Pseudomonadati</taxon>
        <taxon>Pseudomonadota</taxon>
        <taxon>Alphaproteobacteria</taxon>
        <taxon>Hyphomonadales</taxon>
        <taxon>Hyphomonadaceae</taxon>
        <taxon>Hyphomonas</taxon>
    </lineage>
</organism>